<keyword evidence="1" id="KW-0812">Transmembrane</keyword>
<accession>A0A0A2A2H0</accession>
<comment type="caution">
    <text evidence="2">The sequence shown here is derived from an EMBL/GenBank/DDBJ whole genome shotgun (WGS) entry which is preliminary data.</text>
</comment>
<dbReference type="OrthoDB" id="541229at2"/>
<keyword evidence="1" id="KW-1133">Transmembrane helix</keyword>
<sequence>MSNSDFDKNGLDSYGIHWLQYAAFAVSGFAIFTTWAFFYDERFHNFVINIFRVINCSGFNCNGAF</sequence>
<proteinExistence type="predicted"/>
<keyword evidence="1" id="KW-0472">Membrane</keyword>
<evidence type="ECO:0000256" key="1">
    <source>
        <dbReference type="SAM" id="Phobius"/>
    </source>
</evidence>
<evidence type="ECO:0000313" key="2">
    <source>
        <dbReference type="EMBL" id="KGF95805.1"/>
    </source>
</evidence>
<reference evidence="3" key="1">
    <citation type="journal article" date="2014" name="Sci. Data">
        <title>Genomes of diverse isolates of the marine cyanobacterium Prochlorococcus.</title>
        <authorList>
            <person name="Biller S."/>
            <person name="Berube P."/>
            <person name="Thompson J."/>
            <person name="Kelly L."/>
            <person name="Roggensack S."/>
            <person name="Awad L."/>
            <person name="Roache-Johnson K."/>
            <person name="Ding H."/>
            <person name="Giovannoni S.J."/>
            <person name="Moore L.R."/>
            <person name="Chisholm S.W."/>
        </authorList>
    </citation>
    <scope>NUCLEOTIDE SEQUENCE [LARGE SCALE GENOMIC DNA]</scope>
    <source>
        <strain evidence="3">MIT 9201</strain>
    </source>
</reference>
<dbReference type="STRING" id="93057.EU95_1106"/>
<dbReference type="RefSeq" id="WP_032522251.1">
    <property type="nucleotide sequence ID" value="NZ_CP138977.1"/>
</dbReference>
<name>A0A0A2A2H0_PROMR</name>
<dbReference type="EMBL" id="JNAL01000012">
    <property type="protein sequence ID" value="KGF95805.1"/>
    <property type="molecule type" value="Genomic_DNA"/>
</dbReference>
<feature type="transmembrane region" description="Helical" evidence="1">
    <location>
        <begin position="18"/>
        <end position="39"/>
    </location>
</feature>
<dbReference type="AlphaFoldDB" id="A0A0A2A2H0"/>
<organism evidence="2 3">
    <name type="scientific">Prochlorococcus marinus str. MIT 9201</name>
    <dbReference type="NCBI Taxonomy" id="93057"/>
    <lineage>
        <taxon>Bacteria</taxon>
        <taxon>Bacillati</taxon>
        <taxon>Cyanobacteriota</taxon>
        <taxon>Cyanophyceae</taxon>
        <taxon>Synechococcales</taxon>
        <taxon>Prochlorococcaceae</taxon>
        <taxon>Prochlorococcus</taxon>
    </lineage>
</organism>
<gene>
    <name evidence="2" type="ORF">EU95_1106</name>
</gene>
<dbReference type="Proteomes" id="UP000030355">
    <property type="component" value="Unassembled WGS sequence"/>
</dbReference>
<evidence type="ECO:0000313" key="3">
    <source>
        <dbReference type="Proteomes" id="UP000030355"/>
    </source>
</evidence>
<dbReference type="eggNOG" id="ENOG50320IR">
    <property type="taxonomic scope" value="Bacteria"/>
</dbReference>
<protein>
    <submittedName>
        <fullName evidence="2">Uncharacterized protein</fullName>
    </submittedName>
</protein>